<name>A0A7W3XR19_9BACL</name>
<dbReference type="RefSeq" id="WP_182535019.1">
    <property type="nucleotide sequence ID" value="NZ_JACJIP010000007.1"/>
</dbReference>
<evidence type="ECO:0000313" key="1">
    <source>
        <dbReference type="EMBL" id="MBA9085083.1"/>
    </source>
</evidence>
<comment type="caution">
    <text evidence="1">The sequence shown here is derived from an EMBL/GenBank/DDBJ whole genome shotgun (WGS) entry which is preliminary data.</text>
</comment>
<dbReference type="AlphaFoldDB" id="A0A7W3XR19"/>
<gene>
    <name evidence="1" type="ORF">FHR92_001545</name>
</gene>
<dbReference type="Proteomes" id="UP000567067">
    <property type="component" value="Unassembled WGS sequence"/>
</dbReference>
<protein>
    <submittedName>
        <fullName evidence="1">Uncharacterized protein</fullName>
    </submittedName>
</protein>
<dbReference type="EMBL" id="JACJIP010000007">
    <property type="protein sequence ID" value="MBA9085083.1"/>
    <property type="molecule type" value="Genomic_DNA"/>
</dbReference>
<accession>A0A7W3XR19</accession>
<evidence type="ECO:0000313" key="2">
    <source>
        <dbReference type="Proteomes" id="UP000567067"/>
    </source>
</evidence>
<reference evidence="1 2" key="1">
    <citation type="submission" date="2020-08" db="EMBL/GenBank/DDBJ databases">
        <title>Genomic Encyclopedia of Type Strains, Phase III (KMG-III): the genomes of soil and plant-associated and newly described type strains.</title>
        <authorList>
            <person name="Whitman W."/>
        </authorList>
    </citation>
    <scope>NUCLEOTIDE SEQUENCE [LARGE SCALE GENOMIC DNA]</scope>
    <source>
        <strain evidence="1 2">CECT 8693</strain>
    </source>
</reference>
<proteinExistence type="predicted"/>
<organism evidence="1 2">
    <name type="scientific">Fontibacillus solani</name>
    <dbReference type="NCBI Taxonomy" id="1572857"/>
    <lineage>
        <taxon>Bacteria</taxon>
        <taxon>Bacillati</taxon>
        <taxon>Bacillota</taxon>
        <taxon>Bacilli</taxon>
        <taxon>Bacillales</taxon>
        <taxon>Paenibacillaceae</taxon>
        <taxon>Fontibacillus</taxon>
    </lineage>
</organism>
<keyword evidence="2" id="KW-1185">Reference proteome</keyword>
<sequence length="115" mass="13436">MDLEIEYIELVNEGYTGDDKDSFSKIAGMMKQNQYNEIIELYIELEVVQIYFDYKSTPPLENRKNIAIAIRKNVALIMQKNREKFIKLADHIEDGKKNKAKKIFNELTIIYGGVE</sequence>